<dbReference type="InterPro" id="IPR036102">
    <property type="entry name" value="OsmC/Ohrsf"/>
</dbReference>
<evidence type="ECO:0000313" key="1">
    <source>
        <dbReference type="EMBL" id="AAX38524.1"/>
    </source>
</evidence>
<gene>
    <name evidence="1" type="primary">ORF189</name>
</gene>
<sequence length="189" mass="20320">MMEHTEKAPNGVDLEALIGTVAAVKAAPSLARFRFRVHNRWVAGAHSKTTIQGFYGTGKEDASRKNPFVLEGDEPPVLLGGDAGPNAVEAVLHALASCLVVGFVYNATVRGIGVDSMELDLEGDLDLQGFLGLSKNVRPGYEGIRVICRVKSSATDEALQDLWAYSQEISPVMDIVRNPVPVFSELKKA</sequence>
<geneLocation type="plasmid" evidence="1">
    <name>p49879.2</name>
</geneLocation>
<name>Q58KE1_9BACT</name>
<dbReference type="InterPro" id="IPR015946">
    <property type="entry name" value="KH_dom-like_a/b"/>
</dbReference>
<dbReference type="PANTHER" id="PTHR35368:SF1">
    <property type="entry name" value="HYDROPEROXIDE REDUCTASE"/>
    <property type="match status" value="1"/>
</dbReference>
<keyword evidence="1" id="KW-0614">Plasmid</keyword>
<proteinExistence type="predicted"/>
<organism evidence="1">
    <name type="scientific">Leptospirillum ferrooxidans</name>
    <dbReference type="NCBI Taxonomy" id="180"/>
    <lineage>
        <taxon>Bacteria</taxon>
        <taxon>Pseudomonadati</taxon>
        <taxon>Nitrospirota</taxon>
        <taxon>Nitrospiria</taxon>
        <taxon>Nitrospirales</taxon>
        <taxon>Nitrospiraceae</taxon>
        <taxon>Leptospirillum</taxon>
    </lineage>
</organism>
<dbReference type="EMBL" id="AY941099">
    <property type="protein sequence ID" value="AAX38524.1"/>
    <property type="molecule type" value="Genomic_DNA"/>
</dbReference>
<reference evidence="1" key="1">
    <citation type="journal article" date="2005" name="Appl. Environ. Microbiol.">
        <title>Isolation, Sequence Analysis, and Comparison of Two Plasmids (28 and 29 Kilobases) from the Biomining Bacterium Leptospirillum ferrooxidans ATCC 49879.</title>
        <authorList>
            <person name="Coram N.J."/>
            <person name="van Zyl L.J."/>
            <person name="Rawlings D.E."/>
        </authorList>
    </citation>
    <scope>NUCLEOTIDE SEQUENCE</scope>
    <source>
        <strain evidence="1">ATCC 49879</strain>
        <plasmid evidence="1">p49879.2</plasmid>
    </source>
</reference>
<protein>
    <submittedName>
        <fullName evidence="1">ORF189</fullName>
    </submittedName>
</protein>
<dbReference type="SUPFAM" id="SSF82784">
    <property type="entry name" value="OsmC-like"/>
    <property type="match status" value="1"/>
</dbReference>
<dbReference type="PANTHER" id="PTHR35368">
    <property type="entry name" value="HYDROPEROXIDE REDUCTASE"/>
    <property type="match status" value="1"/>
</dbReference>
<dbReference type="AlphaFoldDB" id="Q58KE1"/>
<accession>Q58KE1</accession>
<dbReference type="Gene3D" id="3.30.300.20">
    <property type="match status" value="1"/>
</dbReference>
<dbReference type="InterPro" id="IPR003718">
    <property type="entry name" value="OsmC/Ohr_fam"/>
</dbReference>
<dbReference type="InterPro" id="IPR052924">
    <property type="entry name" value="OsmC/Ohr_hydroprdx_reductase"/>
</dbReference>
<dbReference type="Pfam" id="PF02566">
    <property type="entry name" value="OsmC"/>
    <property type="match status" value="1"/>
</dbReference>